<evidence type="ECO:0000313" key="3">
    <source>
        <dbReference type="WBParaSite" id="HPBE_0000473101-mRNA-1"/>
    </source>
</evidence>
<protein>
    <submittedName>
        <fullName evidence="3">FAD_binding_3 domain-containing protein</fullName>
    </submittedName>
</protein>
<organism evidence="2 3">
    <name type="scientific">Heligmosomoides polygyrus</name>
    <name type="common">Parasitic roundworm</name>
    <dbReference type="NCBI Taxonomy" id="6339"/>
    <lineage>
        <taxon>Eukaryota</taxon>
        <taxon>Metazoa</taxon>
        <taxon>Ecdysozoa</taxon>
        <taxon>Nematoda</taxon>
        <taxon>Chromadorea</taxon>
        <taxon>Rhabditida</taxon>
        <taxon>Rhabditina</taxon>
        <taxon>Rhabditomorpha</taxon>
        <taxon>Strongyloidea</taxon>
        <taxon>Heligmosomidae</taxon>
        <taxon>Heligmosomoides</taxon>
    </lineage>
</organism>
<proteinExistence type="predicted"/>
<dbReference type="AlphaFoldDB" id="A0A183FED7"/>
<accession>A0A183FED7</accession>
<sequence length="183" mass="20539">MAGDIAHAAFVREEGVNVLLSIWRLLKTPHIFVASYELRAAKTMNHAVVAVLPAASGRDMERRVIPKCDNEVNTLYASALHTFVNNVRSHIASGTGGQIINLTSEYITKPRHMDGMTYDCYTENIARGLLRRTPSDPHQGTGYTVNHFEKTHDQNGTLQQLLVDAYQFWLNDTEASLQRVILF</sequence>
<name>A0A183FED7_HELPZ</name>
<dbReference type="InterPro" id="IPR035940">
    <property type="entry name" value="CAP_sf"/>
</dbReference>
<evidence type="ECO:0000313" key="1">
    <source>
        <dbReference type="EMBL" id="VDO62225.1"/>
    </source>
</evidence>
<reference evidence="3" key="2">
    <citation type="submission" date="2019-09" db="UniProtKB">
        <authorList>
            <consortium name="WormBaseParasite"/>
        </authorList>
    </citation>
    <scope>IDENTIFICATION</scope>
</reference>
<dbReference type="Proteomes" id="UP000050761">
    <property type="component" value="Unassembled WGS sequence"/>
</dbReference>
<dbReference type="EMBL" id="UZAH01025356">
    <property type="protein sequence ID" value="VDO62225.1"/>
    <property type="molecule type" value="Genomic_DNA"/>
</dbReference>
<dbReference type="WBParaSite" id="HPBE_0000473101-mRNA-1">
    <property type="protein sequence ID" value="HPBE_0000473101-mRNA-1"/>
    <property type="gene ID" value="HPBE_0000473101"/>
</dbReference>
<keyword evidence="2" id="KW-1185">Reference proteome</keyword>
<accession>A0A3P8AMJ1</accession>
<reference evidence="1 2" key="1">
    <citation type="submission" date="2018-11" db="EMBL/GenBank/DDBJ databases">
        <authorList>
            <consortium name="Pathogen Informatics"/>
        </authorList>
    </citation>
    <scope>NUCLEOTIDE SEQUENCE [LARGE SCALE GENOMIC DNA]</scope>
</reference>
<evidence type="ECO:0000313" key="2">
    <source>
        <dbReference type="Proteomes" id="UP000050761"/>
    </source>
</evidence>
<dbReference type="Gene3D" id="3.40.33.10">
    <property type="entry name" value="CAP"/>
    <property type="match status" value="1"/>
</dbReference>
<gene>
    <name evidence="1" type="ORF">HPBE_LOCUS4732</name>
</gene>